<evidence type="ECO:0000313" key="1">
    <source>
        <dbReference type="EMBL" id="TCP57391.1"/>
    </source>
</evidence>
<dbReference type="AlphaFoldDB" id="A0A4R2RCD6"/>
<dbReference type="Proteomes" id="UP000294911">
    <property type="component" value="Unassembled WGS sequence"/>
</dbReference>
<name>A0A4R2RCD6_9PSEU</name>
<comment type="caution">
    <text evidence="1">The sequence shown here is derived from an EMBL/GenBank/DDBJ whole genome shotgun (WGS) entry which is preliminary data.</text>
</comment>
<reference evidence="1 2" key="1">
    <citation type="submission" date="2019-03" db="EMBL/GenBank/DDBJ databases">
        <title>Genomic Encyclopedia of Type Strains, Phase IV (KMG-IV): sequencing the most valuable type-strain genomes for metagenomic binning, comparative biology and taxonomic classification.</title>
        <authorList>
            <person name="Goeker M."/>
        </authorList>
    </citation>
    <scope>NUCLEOTIDE SEQUENCE [LARGE SCALE GENOMIC DNA]</scope>
    <source>
        <strain evidence="1 2">DSM 45765</strain>
    </source>
</reference>
<evidence type="ECO:0000313" key="2">
    <source>
        <dbReference type="Proteomes" id="UP000294911"/>
    </source>
</evidence>
<dbReference type="OrthoDB" id="3470137at2"/>
<accession>A0A4R2RCD6</accession>
<proteinExistence type="predicted"/>
<dbReference type="EMBL" id="SLXQ01000001">
    <property type="protein sequence ID" value="TCP57391.1"/>
    <property type="molecule type" value="Genomic_DNA"/>
</dbReference>
<keyword evidence="2" id="KW-1185">Reference proteome</keyword>
<protein>
    <submittedName>
        <fullName evidence="1">Uncharacterized protein</fullName>
    </submittedName>
</protein>
<organism evidence="1 2">
    <name type="scientific">Tamaricihabitans halophyticus</name>
    <dbReference type="NCBI Taxonomy" id="1262583"/>
    <lineage>
        <taxon>Bacteria</taxon>
        <taxon>Bacillati</taxon>
        <taxon>Actinomycetota</taxon>
        <taxon>Actinomycetes</taxon>
        <taxon>Pseudonocardiales</taxon>
        <taxon>Pseudonocardiaceae</taxon>
        <taxon>Tamaricihabitans</taxon>
    </lineage>
</organism>
<dbReference type="RefSeq" id="WP_132875872.1">
    <property type="nucleotide sequence ID" value="NZ_SLXQ01000001.1"/>
</dbReference>
<gene>
    <name evidence="1" type="ORF">EV191_1011346</name>
</gene>
<sequence length="225" mass="23432">MPEFRSRPDGSKYPITPRKGGTIVAAAALGGVVAVSSGVGGFGTGAAGGNATGAAESVLSPALRAKTTKASDFTKRNQPKRAWRQLGLRTLRDQLHEAASCVAYSYGQVQNFLQRTPCRELDRMLLPLVDADGNRLNVAVAWVRMPTRGSARELRALTDTDGTGNIAPIGSTGPSLAGTELTGEHYASRRSGSRTVIAEAASSDPAVSSAILQATTEVAVYLPPP</sequence>